<dbReference type="FunFam" id="3.30.428.10:FF:000011">
    <property type="entry name" value="Fragile histidine triad"/>
    <property type="match status" value="1"/>
</dbReference>
<dbReference type="EMBL" id="CAJNOJ010000282">
    <property type="protein sequence ID" value="CAF1367168.1"/>
    <property type="molecule type" value="Genomic_DNA"/>
</dbReference>
<dbReference type="Pfam" id="PF01230">
    <property type="entry name" value="HIT"/>
    <property type="match status" value="1"/>
</dbReference>
<dbReference type="SUPFAM" id="SSF54197">
    <property type="entry name" value="HIT-like"/>
    <property type="match status" value="1"/>
</dbReference>
<evidence type="ECO:0000256" key="7">
    <source>
        <dbReference type="ARBA" id="ARBA00057461"/>
    </source>
</evidence>
<dbReference type="Pfam" id="PF00795">
    <property type="entry name" value="CN_hydrolase"/>
    <property type="match status" value="1"/>
</dbReference>
<dbReference type="CDD" id="cd01275">
    <property type="entry name" value="FHIT"/>
    <property type="match status" value="1"/>
</dbReference>
<feature type="short sequence motif" description="Histidine triad motif" evidence="12">
    <location>
        <begin position="389"/>
        <end position="393"/>
    </location>
</feature>
<dbReference type="Gene3D" id="3.30.428.10">
    <property type="entry name" value="HIT-like"/>
    <property type="match status" value="1"/>
</dbReference>
<feature type="site" description="Important for induction of apoptosis" evidence="11">
    <location>
        <position position="409"/>
    </location>
</feature>
<evidence type="ECO:0000256" key="5">
    <source>
        <dbReference type="ARBA" id="ARBA00023268"/>
    </source>
</evidence>
<sequence length="444" mass="50863">MSNKSIRIGLCQLNSRDDKEENFQIGQKLIREAKQQDAKIVFFPEAFDYICDSKAATIEKAEPIDGPLITRYRNLAKENQLWLSLGGFHQQSKDQTRILNSHLMINDQGDIVGHYSKIHLFDVQAGSLNIRESDYTQPGSTILSPIETPFGRIALGICYDLRFVEFARFLTSSPTHGAQILTYPSAFTKHTGEAHWEILLRARAIENQCFVIAAAQVGSHTSKRESYGHSMVVDPWGKVLLDMDLEYPSVRTIDLDLERIREVRDRMPILEHRRQDLYSLTSPTNMIIPIDSKDDEKISWGQLQITAGQVFFRSRLSMALVNRKPVVPGHVLVSPIRCVERFVQLTSEEIDDLFLSTQLIAKRIEDFFQGKSLSIAIQDGEHAGQTVKHVHVHILPRVPGDFEDNDTIYHELAHHDKKQKGWRQEQEMIDEAKTLRKLFYSDKQ</sequence>
<dbReference type="Gene3D" id="3.60.110.10">
    <property type="entry name" value="Carbon-nitrogen hydrolase"/>
    <property type="match status" value="1"/>
</dbReference>
<keyword evidence="5" id="KW-0511">Multifunctional enzyme</keyword>
<keyword evidence="4 13" id="KW-0378">Hydrolase</keyword>
<comment type="function">
    <text evidence="7">Cleaves A-5'-PPP-5'A to yield AMP and ADP.</text>
</comment>
<dbReference type="PANTHER" id="PTHR23088">
    <property type="entry name" value="NITRILASE-RELATED"/>
    <property type="match status" value="1"/>
</dbReference>
<keyword evidence="3 13" id="KW-0547">Nucleotide-binding</keyword>
<keyword evidence="18" id="KW-1185">Reference proteome</keyword>
<evidence type="ECO:0000256" key="3">
    <source>
        <dbReference type="ARBA" id="ARBA00022741"/>
    </source>
</evidence>
<dbReference type="AlphaFoldDB" id="A0A813ZU11"/>
<dbReference type="InterPro" id="IPR045254">
    <property type="entry name" value="Nit1/2_C-N_Hydrolase"/>
</dbReference>
<evidence type="ECO:0000256" key="11">
    <source>
        <dbReference type="PIRSR" id="PIRSR639383-3"/>
    </source>
</evidence>
<dbReference type="SUPFAM" id="SSF56317">
    <property type="entry name" value="Carbon-nitrogen hydrolase"/>
    <property type="match status" value="1"/>
</dbReference>
<dbReference type="GO" id="GO:0016811">
    <property type="term" value="F:hydrolase activity, acting on carbon-nitrogen (but not peptide) bonds, in linear amides"/>
    <property type="evidence" value="ECO:0007669"/>
    <property type="project" value="InterPro"/>
</dbReference>
<evidence type="ECO:0000256" key="1">
    <source>
        <dbReference type="ARBA" id="ARBA00001936"/>
    </source>
</evidence>
<feature type="domain" description="CN hydrolase" evidence="14">
    <location>
        <begin position="6"/>
        <end position="257"/>
    </location>
</feature>
<dbReference type="PROSITE" id="PS50263">
    <property type="entry name" value="CN_HYDROLASE"/>
    <property type="match status" value="1"/>
</dbReference>
<organism evidence="16 18">
    <name type="scientific">Adineta ricciae</name>
    <name type="common">Rotifer</name>
    <dbReference type="NCBI Taxonomy" id="249248"/>
    <lineage>
        <taxon>Eukaryota</taxon>
        <taxon>Metazoa</taxon>
        <taxon>Spiralia</taxon>
        <taxon>Gnathifera</taxon>
        <taxon>Rotifera</taxon>
        <taxon>Eurotatoria</taxon>
        <taxon>Bdelloidea</taxon>
        <taxon>Adinetida</taxon>
        <taxon>Adinetidae</taxon>
        <taxon>Adineta</taxon>
    </lineage>
</organism>
<evidence type="ECO:0000256" key="8">
    <source>
        <dbReference type="ARBA" id="ARBA00061127"/>
    </source>
</evidence>
<evidence type="ECO:0000256" key="6">
    <source>
        <dbReference type="ARBA" id="ARBA00047780"/>
    </source>
</evidence>
<dbReference type="Proteomes" id="UP000663852">
    <property type="component" value="Unassembled WGS sequence"/>
</dbReference>
<feature type="domain" description="HIT" evidence="15">
    <location>
        <begin position="296"/>
        <end position="404"/>
    </location>
</feature>
<feature type="binding site" evidence="10">
    <location>
        <begin position="384"/>
        <end position="387"/>
    </location>
    <ligand>
        <name>substrate</name>
    </ligand>
</feature>
<evidence type="ECO:0000256" key="9">
    <source>
        <dbReference type="PIRSR" id="PIRSR639383-1"/>
    </source>
</evidence>
<dbReference type="InterPro" id="IPR039383">
    <property type="entry name" value="FHIT"/>
</dbReference>
<proteinExistence type="inferred from homology"/>
<dbReference type="InterPro" id="IPR019808">
    <property type="entry name" value="Histidine_triad_CS"/>
</dbReference>
<evidence type="ECO:0000259" key="14">
    <source>
        <dbReference type="PROSITE" id="PS50263"/>
    </source>
</evidence>
<comment type="caution">
    <text evidence="16">The sequence shown here is derived from an EMBL/GenBank/DDBJ whole genome shotgun (WGS) entry which is preliminary data.</text>
</comment>
<dbReference type="EMBL" id="CAJNOR010000401">
    <property type="protein sequence ID" value="CAF0903525.1"/>
    <property type="molecule type" value="Genomic_DNA"/>
</dbReference>
<dbReference type="InterPro" id="IPR036526">
    <property type="entry name" value="C-N_Hydrolase_sf"/>
</dbReference>
<feature type="binding site" evidence="10">
    <location>
        <position position="378"/>
    </location>
    <ligand>
        <name>substrate</name>
    </ligand>
</feature>
<evidence type="ECO:0000313" key="17">
    <source>
        <dbReference type="EMBL" id="CAF1367168.1"/>
    </source>
</evidence>
<dbReference type="InterPro" id="IPR036265">
    <property type="entry name" value="HIT-like_sf"/>
</dbReference>
<comment type="subunit">
    <text evidence="2">Homotetramer.</text>
</comment>
<dbReference type="InterPro" id="IPR003010">
    <property type="entry name" value="C-N_Hydrolase"/>
</dbReference>
<dbReference type="Proteomes" id="UP000663828">
    <property type="component" value="Unassembled WGS sequence"/>
</dbReference>
<dbReference type="InterPro" id="IPR011146">
    <property type="entry name" value="HIT-like"/>
</dbReference>
<evidence type="ECO:0000313" key="16">
    <source>
        <dbReference type="EMBL" id="CAF0903525.1"/>
    </source>
</evidence>
<accession>A0A813ZU11</accession>
<evidence type="ECO:0000256" key="13">
    <source>
        <dbReference type="RuleBase" id="RU366076"/>
    </source>
</evidence>
<dbReference type="EC" id="3.6.1.29" evidence="13"/>
<comment type="catalytic activity">
    <reaction evidence="6 13">
        <text>P(1),P(3)-bis(5'-adenosyl) triphosphate + H2O = AMP + ADP + 2 H(+)</text>
        <dbReference type="Rhea" id="RHEA:13893"/>
        <dbReference type="ChEBI" id="CHEBI:15377"/>
        <dbReference type="ChEBI" id="CHEBI:15378"/>
        <dbReference type="ChEBI" id="CHEBI:58529"/>
        <dbReference type="ChEBI" id="CHEBI:456215"/>
        <dbReference type="ChEBI" id="CHEBI:456216"/>
        <dbReference type="EC" id="3.6.1.29"/>
    </reaction>
</comment>
<evidence type="ECO:0000313" key="18">
    <source>
        <dbReference type="Proteomes" id="UP000663828"/>
    </source>
</evidence>
<evidence type="ECO:0000256" key="4">
    <source>
        <dbReference type="ARBA" id="ARBA00022801"/>
    </source>
</evidence>
<dbReference type="GO" id="GO:0000166">
    <property type="term" value="F:nucleotide binding"/>
    <property type="evidence" value="ECO:0007669"/>
    <property type="project" value="UniProtKB-KW"/>
</dbReference>
<comment type="cofactor">
    <cofactor evidence="1 13">
        <name>Mn(2+)</name>
        <dbReference type="ChEBI" id="CHEBI:29035"/>
    </cofactor>
</comment>
<comment type="similarity">
    <text evidence="8">In the N-terminal section; belongs to the UPF0012 family.</text>
</comment>
<dbReference type="PANTHER" id="PTHR23088:SF27">
    <property type="entry name" value="DEAMINATED GLUTATHIONE AMIDASE"/>
    <property type="match status" value="1"/>
</dbReference>
<feature type="active site" description="Tele-AMP-histidine intermediate" evidence="9">
    <location>
        <position position="391"/>
    </location>
</feature>
<evidence type="ECO:0000259" key="15">
    <source>
        <dbReference type="PROSITE" id="PS51084"/>
    </source>
</evidence>
<reference evidence="16" key="1">
    <citation type="submission" date="2021-02" db="EMBL/GenBank/DDBJ databases">
        <authorList>
            <person name="Nowell W R."/>
        </authorList>
    </citation>
    <scope>NUCLEOTIDE SEQUENCE</scope>
</reference>
<dbReference type="PROSITE" id="PS00892">
    <property type="entry name" value="HIT_1"/>
    <property type="match status" value="1"/>
</dbReference>
<gene>
    <name evidence="17" type="ORF">EDS130_LOCUS34165</name>
    <name evidence="16" type="ORF">XAT740_LOCUS8152</name>
</gene>
<evidence type="ECO:0000256" key="12">
    <source>
        <dbReference type="PROSITE-ProRule" id="PRU00464"/>
    </source>
</evidence>
<evidence type="ECO:0000256" key="10">
    <source>
        <dbReference type="PIRSR" id="PIRSR639383-2"/>
    </source>
</evidence>
<name>A0A813ZU11_ADIRI</name>
<feature type="binding site" evidence="10">
    <location>
        <position position="393"/>
    </location>
    <ligand>
        <name>substrate</name>
    </ligand>
</feature>
<protein>
    <recommendedName>
        <fullName evidence="13">Bis(5'-adenosyl)-triphosphatase</fullName>
        <ecNumber evidence="13">3.6.1.29</ecNumber>
    </recommendedName>
</protein>
<dbReference type="GO" id="GO:0047710">
    <property type="term" value="F:bis(5'-adenosyl)-triphosphatase activity"/>
    <property type="evidence" value="ECO:0007669"/>
    <property type="project" value="UniProtKB-UniRule"/>
</dbReference>
<dbReference type="OrthoDB" id="680339at2759"/>
<dbReference type="CDD" id="cd07572">
    <property type="entry name" value="nit"/>
    <property type="match status" value="1"/>
</dbReference>
<dbReference type="PROSITE" id="PS51084">
    <property type="entry name" value="HIT_2"/>
    <property type="match status" value="1"/>
</dbReference>
<dbReference type="FunFam" id="3.60.110.10:FF:000005">
    <property type="entry name" value="nitrilase homolog 1 isoform X1"/>
    <property type="match status" value="1"/>
</dbReference>
<evidence type="ECO:0000256" key="2">
    <source>
        <dbReference type="ARBA" id="ARBA00011881"/>
    </source>
</evidence>
<feature type="binding site" evidence="10">
    <location>
        <position position="322"/>
    </location>
    <ligand>
        <name>substrate</name>
    </ligand>
</feature>